<dbReference type="GO" id="GO:0004467">
    <property type="term" value="F:long-chain fatty acid-CoA ligase activity"/>
    <property type="evidence" value="ECO:0007669"/>
    <property type="project" value="TreeGrafter"/>
</dbReference>
<evidence type="ECO:0000256" key="2">
    <source>
        <dbReference type="ARBA" id="ARBA00022598"/>
    </source>
</evidence>
<dbReference type="InterPro" id="IPR042099">
    <property type="entry name" value="ANL_N_sf"/>
</dbReference>
<evidence type="ECO:0000256" key="1">
    <source>
        <dbReference type="ARBA" id="ARBA00006432"/>
    </source>
</evidence>
<protein>
    <recommendedName>
        <fullName evidence="7">AMP-dependent synthetase/ligase domain-containing protein</fullName>
    </recommendedName>
</protein>
<evidence type="ECO:0008006" key="7">
    <source>
        <dbReference type="Google" id="ProtNLM"/>
    </source>
</evidence>
<dbReference type="AlphaFoldDB" id="A0A9D4FTB0"/>
<sequence>MAQPFRTTENQHRVRVMFGNGLQPGLWSDFQTRFGVKIIGEFYGATEGNCNVMMYALKHQEGISVHIVILFGEDCKIVTSCGKDCSEVHIIVTSTVTSHQLGIDCNISEIVTSFDGYVNKEATDKKKGDMAFLTGMLAV</sequence>
<keyword evidence="6" id="KW-1185">Reference proteome</keyword>
<evidence type="ECO:0000256" key="3">
    <source>
        <dbReference type="ARBA" id="ARBA00022741"/>
    </source>
</evidence>
<dbReference type="SUPFAM" id="SSF56801">
    <property type="entry name" value="Acetyl-CoA synthetase-like"/>
    <property type="match status" value="1"/>
</dbReference>
<evidence type="ECO:0000256" key="4">
    <source>
        <dbReference type="ARBA" id="ARBA00022840"/>
    </source>
</evidence>
<keyword evidence="2" id="KW-0436">Ligase</keyword>
<dbReference type="PANTHER" id="PTHR43107">
    <property type="entry name" value="LONG-CHAIN FATTY ACID TRANSPORT PROTEIN"/>
    <property type="match status" value="1"/>
</dbReference>
<keyword evidence="4" id="KW-0067">ATP-binding</keyword>
<evidence type="ECO:0000313" key="5">
    <source>
        <dbReference type="EMBL" id="KAH3802828.1"/>
    </source>
</evidence>
<name>A0A9D4FTB0_DREPO</name>
<keyword evidence="3" id="KW-0547">Nucleotide-binding</keyword>
<proteinExistence type="inferred from homology"/>
<dbReference type="Proteomes" id="UP000828390">
    <property type="component" value="Unassembled WGS sequence"/>
</dbReference>
<dbReference type="GO" id="GO:0005886">
    <property type="term" value="C:plasma membrane"/>
    <property type="evidence" value="ECO:0007669"/>
    <property type="project" value="TreeGrafter"/>
</dbReference>
<dbReference type="PANTHER" id="PTHR43107:SF15">
    <property type="entry name" value="FATTY ACID TRANSPORT PROTEIN 3, ISOFORM A"/>
    <property type="match status" value="1"/>
</dbReference>
<reference evidence="5" key="1">
    <citation type="journal article" date="2019" name="bioRxiv">
        <title>The Genome of the Zebra Mussel, Dreissena polymorpha: A Resource for Invasive Species Research.</title>
        <authorList>
            <person name="McCartney M.A."/>
            <person name="Auch B."/>
            <person name="Kono T."/>
            <person name="Mallez S."/>
            <person name="Zhang Y."/>
            <person name="Obille A."/>
            <person name="Becker A."/>
            <person name="Abrahante J.E."/>
            <person name="Garbe J."/>
            <person name="Badalamenti J.P."/>
            <person name="Herman A."/>
            <person name="Mangelson H."/>
            <person name="Liachko I."/>
            <person name="Sullivan S."/>
            <person name="Sone E.D."/>
            <person name="Koren S."/>
            <person name="Silverstein K.A.T."/>
            <person name="Beckman K.B."/>
            <person name="Gohl D.M."/>
        </authorList>
    </citation>
    <scope>NUCLEOTIDE SEQUENCE</scope>
    <source>
        <strain evidence="5">Duluth1</strain>
        <tissue evidence="5">Whole animal</tissue>
    </source>
</reference>
<dbReference type="EMBL" id="JAIWYP010000007">
    <property type="protein sequence ID" value="KAH3802828.1"/>
    <property type="molecule type" value="Genomic_DNA"/>
</dbReference>
<dbReference type="GO" id="GO:0005524">
    <property type="term" value="F:ATP binding"/>
    <property type="evidence" value="ECO:0007669"/>
    <property type="project" value="UniProtKB-KW"/>
</dbReference>
<dbReference type="GO" id="GO:0005324">
    <property type="term" value="F:long-chain fatty acid transmembrane transporter activity"/>
    <property type="evidence" value="ECO:0007669"/>
    <property type="project" value="TreeGrafter"/>
</dbReference>
<gene>
    <name evidence="5" type="ORF">DPMN_156518</name>
</gene>
<dbReference type="GO" id="GO:0044539">
    <property type="term" value="P:long-chain fatty acid import into cell"/>
    <property type="evidence" value="ECO:0007669"/>
    <property type="project" value="TreeGrafter"/>
</dbReference>
<reference evidence="5" key="2">
    <citation type="submission" date="2020-11" db="EMBL/GenBank/DDBJ databases">
        <authorList>
            <person name="McCartney M.A."/>
            <person name="Auch B."/>
            <person name="Kono T."/>
            <person name="Mallez S."/>
            <person name="Becker A."/>
            <person name="Gohl D.M."/>
            <person name="Silverstein K.A.T."/>
            <person name="Koren S."/>
            <person name="Bechman K.B."/>
            <person name="Herman A."/>
            <person name="Abrahante J.E."/>
            <person name="Garbe J."/>
        </authorList>
    </citation>
    <scope>NUCLEOTIDE SEQUENCE</scope>
    <source>
        <strain evidence="5">Duluth1</strain>
        <tissue evidence="5">Whole animal</tissue>
    </source>
</reference>
<evidence type="ECO:0000313" key="6">
    <source>
        <dbReference type="Proteomes" id="UP000828390"/>
    </source>
</evidence>
<dbReference type="Gene3D" id="3.40.50.12780">
    <property type="entry name" value="N-terminal domain of ligase-like"/>
    <property type="match status" value="1"/>
</dbReference>
<accession>A0A9D4FTB0</accession>
<comment type="caution">
    <text evidence="5">The sequence shown here is derived from an EMBL/GenBank/DDBJ whole genome shotgun (WGS) entry which is preliminary data.</text>
</comment>
<organism evidence="5 6">
    <name type="scientific">Dreissena polymorpha</name>
    <name type="common">Zebra mussel</name>
    <name type="synonym">Mytilus polymorpha</name>
    <dbReference type="NCBI Taxonomy" id="45954"/>
    <lineage>
        <taxon>Eukaryota</taxon>
        <taxon>Metazoa</taxon>
        <taxon>Spiralia</taxon>
        <taxon>Lophotrochozoa</taxon>
        <taxon>Mollusca</taxon>
        <taxon>Bivalvia</taxon>
        <taxon>Autobranchia</taxon>
        <taxon>Heteroconchia</taxon>
        <taxon>Euheterodonta</taxon>
        <taxon>Imparidentia</taxon>
        <taxon>Neoheterodontei</taxon>
        <taxon>Myida</taxon>
        <taxon>Dreissenoidea</taxon>
        <taxon>Dreissenidae</taxon>
        <taxon>Dreissena</taxon>
    </lineage>
</organism>
<comment type="similarity">
    <text evidence="1">Belongs to the ATP-dependent AMP-binding enzyme family.</text>
</comment>